<reference evidence="2 3" key="1">
    <citation type="journal article" date="2021" name="BMC Genomics">
        <title>Datura genome reveals duplications of psychoactive alkaloid biosynthetic genes and high mutation rate following tissue culture.</title>
        <authorList>
            <person name="Rajewski A."/>
            <person name="Carter-House D."/>
            <person name="Stajich J."/>
            <person name="Litt A."/>
        </authorList>
    </citation>
    <scope>NUCLEOTIDE SEQUENCE [LARGE SCALE GENOMIC DNA]</scope>
    <source>
        <strain evidence="2">AR-01</strain>
    </source>
</reference>
<sequence length="92" mass="10724">MWQSRFSWFLCSPTLRASLQRRRRRHRHTERIHQTLRFHLCEARSIPQEEANDCPTAAEKSKADKKIPKDAGAGDKKKKSLPLPNSLALEIF</sequence>
<evidence type="ECO:0000313" key="3">
    <source>
        <dbReference type="Proteomes" id="UP000823775"/>
    </source>
</evidence>
<dbReference type="Proteomes" id="UP000823775">
    <property type="component" value="Unassembled WGS sequence"/>
</dbReference>
<feature type="compositionally biased region" description="Basic and acidic residues" evidence="1">
    <location>
        <begin position="59"/>
        <end position="75"/>
    </location>
</feature>
<dbReference type="EMBL" id="JACEIK010002110">
    <property type="protein sequence ID" value="MCD9559204.1"/>
    <property type="molecule type" value="Genomic_DNA"/>
</dbReference>
<keyword evidence="3" id="KW-1185">Reference proteome</keyword>
<comment type="caution">
    <text evidence="2">The sequence shown here is derived from an EMBL/GenBank/DDBJ whole genome shotgun (WGS) entry which is preliminary data.</text>
</comment>
<proteinExistence type="predicted"/>
<organism evidence="2 3">
    <name type="scientific">Datura stramonium</name>
    <name type="common">Jimsonweed</name>
    <name type="synonym">Common thornapple</name>
    <dbReference type="NCBI Taxonomy" id="4076"/>
    <lineage>
        <taxon>Eukaryota</taxon>
        <taxon>Viridiplantae</taxon>
        <taxon>Streptophyta</taxon>
        <taxon>Embryophyta</taxon>
        <taxon>Tracheophyta</taxon>
        <taxon>Spermatophyta</taxon>
        <taxon>Magnoliopsida</taxon>
        <taxon>eudicotyledons</taxon>
        <taxon>Gunneridae</taxon>
        <taxon>Pentapetalae</taxon>
        <taxon>asterids</taxon>
        <taxon>lamiids</taxon>
        <taxon>Solanales</taxon>
        <taxon>Solanaceae</taxon>
        <taxon>Solanoideae</taxon>
        <taxon>Datureae</taxon>
        <taxon>Datura</taxon>
    </lineage>
</organism>
<gene>
    <name evidence="2" type="ORF">HAX54_017059</name>
</gene>
<evidence type="ECO:0000256" key="1">
    <source>
        <dbReference type="SAM" id="MobiDB-lite"/>
    </source>
</evidence>
<evidence type="ECO:0000313" key="2">
    <source>
        <dbReference type="EMBL" id="MCD9559204.1"/>
    </source>
</evidence>
<name>A0ABS8UM88_DATST</name>
<protein>
    <submittedName>
        <fullName evidence="2">Uncharacterized protein</fullName>
    </submittedName>
</protein>
<accession>A0ABS8UM88</accession>
<feature type="region of interest" description="Disordered" evidence="1">
    <location>
        <begin position="48"/>
        <end position="85"/>
    </location>
</feature>